<dbReference type="Proteomes" id="UP001403385">
    <property type="component" value="Unassembled WGS sequence"/>
</dbReference>
<sequence length="144" mass="15985">MRKKLQSIGAFLMTCMVLVSSTGFTINGHLCKGALQSIALFAQAQVCEHALPQASTSDTCSIEFKNRQHQKDCCSEIALSVPAKEKYPPTLSSVKVPFSQVFIGGFYTNTFNTFANKLQYLQAKRYLPPLIGPVIFLWVQSFLL</sequence>
<dbReference type="NCBIfam" id="NF047658">
    <property type="entry name" value="HYC_CC_PP"/>
    <property type="match status" value="1"/>
</dbReference>
<evidence type="ECO:0000313" key="3">
    <source>
        <dbReference type="Proteomes" id="UP001403385"/>
    </source>
</evidence>
<reference evidence="2 3" key="1">
    <citation type="submission" date="2024-04" db="EMBL/GenBank/DDBJ databases">
        <title>Novel genus in family Flammeovirgaceae.</title>
        <authorList>
            <person name="Nguyen T.H."/>
            <person name="Vuong T.Q."/>
            <person name="Le H."/>
            <person name="Kim S.-G."/>
        </authorList>
    </citation>
    <scope>NUCLEOTIDE SEQUENCE [LARGE SCALE GENOMIC DNA]</scope>
    <source>
        <strain evidence="2 3">JCM 23209</strain>
    </source>
</reference>
<organism evidence="2 3">
    <name type="scientific">Rapidithrix thailandica</name>
    <dbReference type="NCBI Taxonomy" id="413964"/>
    <lineage>
        <taxon>Bacteria</taxon>
        <taxon>Pseudomonadati</taxon>
        <taxon>Bacteroidota</taxon>
        <taxon>Cytophagia</taxon>
        <taxon>Cytophagales</taxon>
        <taxon>Flammeovirgaceae</taxon>
        <taxon>Rapidithrix</taxon>
    </lineage>
</organism>
<evidence type="ECO:0000313" key="2">
    <source>
        <dbReference type="EMBL" id="MEN7549675.1"/>
    </source>
</evidence>
<proteinExistence type="predicted"/>
<keyword evidence="3" id="KW-1185">Reference proteome</keyword>
<feature type="signal peptide" evidence="1">
    <location>
        <begin position="1"/>
        <end position="21"/>
    </location>
</feature>
<dbReference type="InterPro" id="IPR058060">
    <property type="entry name" value="HYC_CC_PP"/>
</dbReference>
<keyword evidence="1" id="KW-0732">Signal</keyword>
<gene>
    <name evidence="2" type="ORF">AAG747_17260</name>
</gene>
<protein>
    <submittedName>
        <fullName evidence="2">Uncharacterized protein</fullName>
    </submittedName>
</protein>
<evidence type="ECO:0000256" key="1">
    <source>
        <dbReference type="SAM" id="SignalP"/>
    </source>
</evidence>
<dbReference type="Pfam" id="PF26622">
    <property type="entry name" value="DUF8199"/>
    <property type="match status" value="1"/>
</dbReference>
<dbReference type="EMBL" id="JBDKWZ010000010">
    <property type="protein sequence ID" value="MEN7549675.1"/>
    <property type="molecule type" value="Genomic_DNA"/>
</dbReference>
<accession>A0AAW9SB10</accession>
<dbReference type="RefSeq" id="WP_346822454.1">
    <property type="nucleotide sequence ID" value="NZ_JBDKWZ010000010.1"/>
</dbReference>
<name>A0AAW9SB10_9BACT</name>
<comment type="caution">
    <text evidence="2">The sequence shown here is derived from an EMBL/GenBank/DDBJ whole genome shotgun (WGS) entry which is preliminary data.</text>
</comment>
<dbReference type="AlphaFoldDB" id="A0AAW9SB10"/>
<feature type="chain" id="PRO_5043970554" evidence="1">
    <location>
        <begin position="22"/>
        <end position="144"/>
    </location>
</feature>
<dbReference type="InterPro" id="IPR058512">
    <property type="entry name" value="DUF8199"/>
</dbReference>